<protein>
    <recommendedName>
        <fullName evidence="3">Glycosyltransferase 2-like domain-containing protein</fullName>
    </recommendedName>
</protein>
<accession>A0A2H9T1U3</accession>
<evidence type="ECO:0008006" key="3">
    <source>
        <dbReference type="Google" id="ProtNLM"/>
    </source>
</evidence>
<comment type="caution">
    <text evidence="1">The sequence shown here is derived from an EMBL/GenBank/DDBJ whole genome shotgun (WGS) entry which is preliminary data.</text>
</comment>
<sequence>MAGNNSENKKINPYISFVVAARNDNYGGNFLYRVQIFVNSLLTLWEKYSLNSELIIVEWNPPSNAKKLSEVLIWPKCLKPGQVRFIEVPNEIHKKFSNSDRMPMFEYIAKNVGIRRAKGEYVLATNPDLLFNEELIKFFSTEKLSTNCFYRLNRYDLKKIVPFDTSIEEQLDFCEKNWVGVCTIKGSFVRGHWLQNLRTRLFMLAFESKGRLTRDYRFKIYAAASGDFFLMVNSQWQKLRGYPESKTQSFIDGYICFKAASSGLSQIILNNEKRIYHQYHERFESSKRPLTNYQLYKKHIKQMMKENSPLILNDENWGLGDVILKDTDYKL</sequence>
<organism evidence="1 2">
    <name type="scientific">Candidatus Staskawiczbacteria bacterium CG10_big_fil_rev_8_21_14_0_10_38_10</name>
    <dbReference type="NCBI Taxonomy" id="1974891"/>
    <lineage>
        <taxon>Bacteria</taxon>
        <taxon>Candidatus Staskawicziibacteriota</taxon>
    </lineage>
</organism>
<evidence type="ECO:0000313" key="1">
    <source>
        <dbReference type="EMBL" id="PJE69704.1"/>
    </source>
</evidence>
<dbReference type="SUPFAM" id="SSF53448">
    <property type="entry name" value="Nucleotide-diphospho-sugar transferases"/>
    <property type="match status" value="1"/>
</dbReference>
<dbReference type="Gene3D" id="3.90.550.10">
    <property type="entry name" value="Spore Coat Polysaccharide Biosynthesis Protein SpsA, Chain A"/>
    <property type="match status" value="1"/>
</dbReference>
<dbReference type="EMBL" id="PFEN01000011">
    <property type="protein sequence ID" value="PJE69704.1"/>
    <property type="molecule type" value="Genomic_DNA"/>
</dbReference>
<proteinExistence type="predicted"/>
<name>A0A2H9T1U3_9BACT</name>
<dbReference type="AlphaFoldDB" id="A0A2H9T1U3"/>
<dbReference type="InterPro" id="IPR029044">
    <property type="entry name" value="Nucleotide-diphossugar_trans"/>
</dbReference>
<reference evidence="2" key="1">
    <citation type="submission" date="2017-09" db="EMBL/GenBank/DDBJ databases">
        <title>Depth-based differentiation of microbial function through sediment-hosted aquifers and enrichment of novel symbionts in the deep terrestrial subsurface.</title>
        <authorList>
            <person name="Probst A.J."/>
            <person name="Ladd B."/>
            <person name="Jarett J.K."/>
            <person name="Geller-Mcgrath D.E."/>
            <person name="Sieber C.M.K."/>
            <person name="Emerson J.B."/>
            <person name="Anantharaman K."/>
            <person name="Thomas B.C."/>
            <person name="Malmstrom R."/>
            <person name="Stieglmeier M."/>
            <person name="Klingl A."/>
            <person name="Woyke T."/>
            <person name="Ryan C.M."/>
            <person name="Banfield J.F."/>
        </authorList>
    </citation>
    <scope>NUCLEOTIDE SEQUENCE [LARGE SCALE GENOMIC DNA]</scope>
</reference>
<evidence type="ECO:0000313" key="2">
    <source>
        <dbReference type="Proteomes" id="UP000236946"/>
    </source>
</evidence>
<gene>
    <name evidence="1" type="ORF">COU98_00520</name>
</gene>
<dbReference type="Proteomes" id="UP000236946">
    <property type="component" value="Unassembled WGS sequence"/>
</dbReference>